<evidence type="ECO:0000313" key="2">
    <source>
        <dbReference type="EMBL" id="RLC37731.1"/>
    </source>
</evidence>
<evidence type="ECO:0000259" key="1">
    <source>
        <dbReference type="Pfam" id="PF13439"/>
    </source>
</evidence>
<protein>
    <recommendedName>
        <fullName evidence="1">Glycosyltransferase subfamily 4-like N-terminal domain-containing protein</fullName>
    </recommendedName>
</protein>
<dbReference type="InterPro" id="IPR028098">
    <property type="entry name" value="Glyco_trans_4-like_N"/>
</dbReference>
<name>A0A420ZDU4_UNCK3</name>
<feature type="domain" description="Glycosyltransferase subfamily 4-like N-terminal" evidence="1">
    <location>
        <begin position="23"/>
        <end position="143"/>
    </location>
</feature>
<feature type="non-terminal residue" evidence="2">
    <location>
        <position position="144"/>
    </location>
</feature>
<dbReference type="Proteomes" id="UP000281261">
    <property type="component" value="Unassembled WGS sequence"/>
</dbReference>
<comment type="caution">
    <text evidence="2">The sequence shown here is derived from an EMBL/GenBank/DDBJ whole genome shotgun (WGS) entry which is preliminary data.</text>
</comment>
<dbReference type="EMBL" id="QMNG01000002">
    <property type="protein sequence ID" value="RLC37731.1"/>
    <property type="molecule type" value="Genomic_DNA"/>
</dbReference>
<reference evidence="2 3" key="1">
    <citation type="submission" date="2018-06" db="EMBL/GenBank/DDBJ databases">
        <title>Extensive metabolic versatility and redundancy in microbially diverse, dynamic hydrothermal sediments.</title>
        <authorList>
            <person name="Dombrowski N."/>
            <person name="Teske A."/>
            <person name="Baker B.J."/>
        </authorList>
    </citation>
    <scope>NUCLEOTIDE SEQUENCE [LARGE SCALE GENOMIC DNA]</scope>
    <source>
        <strain evidence="2">B79_G16</strain>
    </source>
</reference>
<sequence>MNRNNKSYRIAIDARRLGSKQSSGIGVMVQELINHIIKIDCDNQYTIITSKQSNQLIPKGVSNLKVRVVDFPFYSIGEQLSYPRLLAKQGYDLIHYTNFNSPVFFRKAKSIVTVHDLIPWLFPGSRRQRNWLHQRLYRFVIKRS</sequence>
<accession>A0A420ZDU4</accession>
<dbReference type="SUPFAM" id="SSF53756">
    <property type="entry name" value="UDP-Glycosyltransferase/glycogen phosphorylase"/>
    <property type="match status" value="1"/>
</dbReference>
<dbReference type="Pfam" id="PF13439">
    <property type="entry name" value="Glyco_transf_4"/>
    <property type="match status" value="1"/>
</dbReference>
<dbReference type="AlphaFoldDB" id="A0A420ZDU4"/>
<gene>
    <name evidence="2" type="ORF">DRH29_01425</name>
</gene>
<evidence type="ECO:0000313" key="3">
    <source>
        <dbReference type="Proteomes" id="UP000281261"/>
    </source>
</evidence>
<proteinExistence type="predicted"/>
<dbReference type="Gene3D" id="3.40.50.2000">
    <property type="entry name" value="Glycogen Phosphorylase B"/>
    <property type="match status" value="1"/>
</dbReference>
<organism evidence="2 3">
    <name type="scientific">candidate division Kazan bacterium</name>
    <dbReference type="NCBI Taxonomy" id="2202143"/>
    <lineage>
        <taxon>Bacteria</taxon>
        <taxon>Bacteria division Kazan-3B-28</taxon>
    </lineage>
</organism>